<keyword evidence="3" id="KW-1185">Reference proteome</keyword>
<dbReference type="EMBL" id="JBJUIK010000008">
    <property type="protein sequence ID" value="KAL3519790.1"/>
    <property type="molecule type" value="Genomic_DNA"/>
</dbReference>
<dbReference type="AlphaFoldDB" id="A0ABD2ZN89"/>
<dbReference type="Proteomes" id="UP001630127">
    <property type="component" value="Unassembled WGS sequence"/>
</dbReference>
<feature type="compositionally biased region" description="Basic and acidic residues" evidence="1">
    <location>
        <begin position="98"/>
        <end position="110"/>
    </location>
</feature>
<evidence type="ECO:0000313" key="2">
    <source>
        <dbReference type="EMBL" id="KAL3519790.1"/>
    </source>
</evidence>
<evidence type="ECO:0000313" key="3">
    <source>
        <dbReference type="Proteomes" id="UP001630127"/>
    </source>
</evidence>
<proteinExistence type="predicted"/>
<accession>A0ABD2ZN89</accession>
<comment type="caution">
    <text evidence="2">The sequence shown here is derived from an EMBL/GenBank/DDBJ whole genome shotgun (WGS) entry which is preliminary data.</text>
</comment>
<feature type="compositionally biased region" description="Polar residues" evidence="1">
    <location>
        <begin position="77"/>
        <end position="97"/>
    </location>
</feature>
<name>A0ABD2ZN89_9GENT</name>
<feature type="region of interest" description="Disordered" evidence="1">
    <location>
        <begin position="76"/>
        <end position="110"/>
    </location>
</feature>
<evidence type="ECO:0000256" key="1">
    <source>
        <dbReference type="SAM" id="MobiDB-lite"/>
    </source>
</evidence>
<reference evidence="2 3" key="1">
    <citation type="submission" date="2024-11" db="EMBL/GenBank/DDBJ databases">
        <title>A near-complete genome assembly of Cinchona calisaya.</title>
        <authorList>
            <person name="Lian D.C."/>
            <person name="Zhao X.W."/>
            <person name="Wei L."/>
        </authorList>
    </citation>
    <scope>NUCLEOTIDE SEQUENCE [LARGE SCALE GENOMIC DNA]</scope>
    <source>
        <tissue evidence="2">Nenye</tissue>
    </source>
</reference>
<organism evidence="2 3">
    <name type="scientific">Cinchona calisaya</name>
    <dbReference type="NCBI Taxonomy" id="153742"/>
    <lineage>
        <taxon>Eukaryota</taxon>
        <taxon>Viridiplantae</taxon>
        <taxon>Streptophyta</taxon>
        <taxon>Embryophyta</taxon>
        <taxon>Tracheophyta</taxon>
        <taxon>Spermatophyta</taxon>
        <taxon>Magnoliopsida</taxon>
        <taxon>eudicotyledons</taxon>
        <taxon>Gunneridae</taxon>
        <taxon>Pentapetalae</taxon>
        <taxon>asterids</taxon>
        <taxon>lamiids</taxon>
        <taxon>Gentianales</taxon>
        <taxon>Rubiaceae</taxon>
        <taxon>Cinchonoideae</taxon>
        <taxon>Cinchoneae</taxon>
        <taxon>Cinchona</taxon>
    </lineage>
</organism>
<gene>
    <name evidence="2" type="ORF">ACH5RR_017939</name>
</gene>
<sequence length="161" mass="18109">MSMDVAADVTSLNSLSFAGMVCIQNQHLMPREEHVHPVDHAEKASSEFEFDLAIPKKHYSADISNGQLLKQTILHPANQSQTGKKTRSKSVMWQDQINHGRSDITESSRDRCIRKSNTKVKIGADKKRTSSGFSQKIFKSFATPCRDCRVLQPTPPIKEQQ</sequence>
<protein>
    <submittedName>
        <fullName evidence="2">Uncharacterized protein</fullName>
    </submittedName>
</protein>